<dbReference type="InterPro" id="IPR023346">
    <property type="entry name" value="Lysozyme-like_dom_sf"/>
</dbReference>
<gene>
    <name evidence="1" type="ORF">EC973_002842</name>
</gene>
<dbReference type="AlphaFoldDB" id="A0A8H7ELG0"/>
<dbReference type="GO" id="GO:0005975">
    <property type="term" value="P:carbohydrate metabolic process"/>
    <property type="evidence" value="ECO:0007669"/>
    <property type="project" value="InterPro"/>
</dbReference>
<dbReference type="OrthoDB" id="76114at2759"/>
<reference evidence="1" key="1">
    <citation type="submission" date="2020-01" db="EMBL/GenBank/DDBJ databases">
        <title>Genome Sequencing of Three Apophysomyces-Like Fungal Strains Confirms a Novel Fungal Genus in the Mucoromycota with divergent Burkholderia-like Endosymbiotic Bacteria.</title>
        <authorList>
            <person name="Stajich J.E."/>
            <person name="Macias A.M."/>
            <person name="Carter-House D."/>
            <person name="Lovett B."/>
            <person name="Kasson L.R."/>
            <person name="Berry K."/>
            <person name="Grigoriev I."/>
            <person name="Chang Y."/>
            <person name="Spatafora J."/>
            <person name="Kasson M.T."/>
        </authorList>
    </citation>
    <scope>NUCLEOTIDE SEQUENCE</scope>
    <source>
        <strain evidence="1">NRRL A-21654</strain>
    </source>
</reference>
<dbReference type="Gene3D" id="3.30.386.10">
    <property type="entry name" value="Chitosanase, subunit A, domain 2"/>
    <property type="match status" value="1"/>
</dbReference>
<dbReference type="GO" id="GO:0016977">
    <property type="term" value="F:chitosanase activity"/>
    <property type="evidence" value="ECO:0007669"/>
    <property type="project" value="InterPro"/>
</dbReference>
<dbReference type="InterPro" id="IPR000400">
    <property type="entry name" value="Glyco_hydro_46"/>
</dbReference>
<dbReference type="SUPFAM" id="SSF53955">
    <property type="entry name" value="Lysozyme-like"/>
    <property type="match status" value="1"/>
</dbReference>
<dbReference type="GO" id="GO:0005576">
    <property type="term" value="C:extracellular region"/>
    <property type="evidence" value="ECO:0007669"/>
    <property type="project" value="InterPro"/>
</dbReference>
<dbReference type="Gene3D" id="1.20.141.10">
    <property type="entry name" value="Chitosanase, subunit A, domain 1"/>
    <property type="match status" value="1"/>
</dbReference>
<name>A0A8H7ELG0_9FUNG</name>
<sequence length="305" mass="35224">MITTARGHDYPGCQDEFDISPSMCDKFNFDKKRPCINSENGTFFYDLTGLPEVNDVDPHTRKMASLITNVFEEGDTVFAYASCLDIGDKRGYTCGYAGFTTGTNDAQTVIDEYAKIYSNNALVPFLGRLKEIGQTPYCDQEKRGKTQGLESFCNAWQREACRWDQTFSKLQRDWTYRQYMIPSARYAAGNTVIQHGYQYVEPDINIVRLLDLTGPRKENESEQSYLTRFLTTRRQLQCCYPDNVWPASASRSADLQGLVDNFDRYKDLMPPIWLENFQQLVLGTEDDLTDHRRCRRRKIKSIKGR</sequence>
<comment type="caution">
    <text evidence="1">The sequence shown here is derived from an EMBL/GenBank/DDBJ whole genome shotgun (WGS) entry which is preliminary data.</text>
</comment>
<organism evidence="1 2">
    <name type="scientific">Apophysomyces ossiformis</name>
    <dbReference type="NCBI Taxonomy" id="679940"/>
    <lineage>
        <taxon>Eukaryota</taxon>
        <taxon>Fungi</taxon>
        <taxon>Fungi incertae sedis</taxon>
        <taxon>Mucoromycota</taxon>
        <taxon>Mucoromycotina</taxon>
        <taxon>Mucoromycetes</taxon>
        <taxon>Mucorales</taxon>
        <taxon>Mucorineae</taxon>
        <taxon>Mucoraceae</taxon>
        <taxon>Apophysomyces</taxon>
    </lineage>
</organism>
<proteinExistence type="predicted"/>
<keyword evidence="2" id="KW-1185">Reference proteome</keyword>
<evidence type="ECO:0000313" key="1">
    <source>
        <dbReference type="EMBL" id="KAF7722679.1"/>
    </source>
</evidence>
<dbReference type="Proteomes" id="UP000605846">
    <property type="component" value="Unassembled WGS sequence"/>
</dbReference>
<dbReference type="EMBL" id="JABAYA010000182">
    <property type="protein sequence ID" value="KAF7722679.1"/>
    <property type="molecule type" value="Genomic_DNA"/>
</dbReference>
<protein>
    <submittedName>
        <fullName evidence="1">Uncharacterized protein</fullName>
    </submittedName>
</protein>
<evidence type="ECO:0000313" key="2">
    <source>
        <dbReference type="Proteomes" id="UP000605846"/>
    </source>
</evidence>
<dbReference type="Pfam" id="PF01374">
    <property type="entry name" value="Glyco_hydro_46"/>
    <property type="match status" value="1"/>
</dbReference>
<dbReference type="InterPro" id="IPR023099">
    <property type="entry name" value="Glyco_hydro_46_N"/>
</dbReference>
<accession>A0A8H7ELG0</accession>